<organism evidence="5 6">
    <name type="scientific">Candidatus Taylorbacteria bacterium RIFOXYD2_FULL_36_9</name>
    <dbReference type="NCBI Taxonomy" id="1802338"/>
    <lineage>
        <taxon>Bacteria</taxon>
        <taxon>Candidatus Tayloriibacteriota</taxon>
    </lineage>
</organism>
<dbReference type="InterPro" id="IPR000740">
    <property type="entry name" value="GrpE"/>
</dbReference>
<dbReference type="PANTHER" id="PTHR21237:SF23">
    <property type="entry name" value="GRPE PROTEIN HOMOLOG, MITOCHONDRIAL"/>
    <property type="match status" value="1"/>
</dbReference>
<comment type="similarity">
    <text evidence="1 3 4">Belongs to the GrpE family.</text>
</comment>
<comment type="function">
    <text evidence="3">Participates actively in the response to hyperosmotic and heat shock by preventing the aggregation of stress-denatured proteins, in association with DnaK and GrpE. It is the nucleotide exchange factor for DnaK and may function as a thermosensor. Unfolded proteins bind initially to DnaJ; upon interaction with the DnaJ-bound protein, DnaK hydrolyzes its bound ATP, resulting in the formation of a stable complex. GrpE releases ADP from DnaK; ATP binding to DnaK triggers the release of the substrate protein, thus completing the reaction cycle. Several rounds of ATP-dependent interactions between DnaJ, DnaK and GrpE are required for fully efficient folding.</text>
</comment>
<evidence type="ECO:0000256" key="3">
    <source>
        <dbReference type="HAMAP-Rule" id="MF_01151"/>
    </source>
</evidence>
<accession>A0A1G2PDW1</accession>
<evidence type="ECO:0000313" key="5">
    <source>
        <dbReference type="EMBL" id="OHA46515.1"/>
    </source>
</evidence>
<comment type="subunit">
    <text evidence="3">Homodimer.</text>
</comment>
<dbReference type="HAMAP" id="MF_01151">
    <property type="entry name" value="GrpE"/>
    <property type="match status" value="1"/>
</dbReference>
<reference evidence="5 6" key="1">
    <citation type="journal article" date="2016" name="Nat. Commun.">
        <title>Thousands of microbial genomes shed light on interconnected biogeochemical processes in an aquifer system.</title>
        <authorList>
            <person name="Anantharaman K."/>
            <person name="Brown C.T."/>
            <person name="Hug L.A."/>
            <person name="Sharon I."/>
            <person name="Castelle C.J."/>
            <person name="Probst A.J."/>
            <person name="Thomas B.C."/>
            <person name="Singh A."/>
            <person name="Wilkins M.J."/>
            <person name="Karaoz U."/>
            <person name="Brodie E.L."/>
            <person name="Williams K.H."/>
            <person name="Hubbard S.S."/>
            <person name="Banfield J.F."/>
        </authorList>
    </citation>
    <scope>NUCLEOTIDE SEQUENCE [LARGE SCALE GENOMIC DNA]</scope>
</reference>
<proteinExistence type="inferred from homology"/>
<sequence length="205" mass="23775">MSDEKDKKQVKIKEEETVTDEVVYDTDVDSDNLPVQAGLTDTPEGKIAKLKEKIKVLEAEKNEYMNGWQRERADFVNFKKRAEEERKDYIKFANESLLEEMLTVLESFDMAFMNKEQWNSVPENWRVGVEYIHSQLVKILDDNGLKEFIPKVGDKFDPKLFVAEEVTAVEKEAEDGLIKEIKKKGYMMNSKIIIAPKVTVGEFKK</sequence>
<dbReference type="SUPFAM" id="SSF58014">
    <property type="entry name" value="Coiled-coil domain of nucleotide exchange factor GrpE"/>
    <property type="match status" value="1"/>
</dbReference>
<dbReference type="EMBL" id="MHSQ01000028">
    <property type="protein sequence ID" value="OHA46515.1"/>
    <property type="molecule type" value="Genomic_DNA"/>
</dbReference>
<comment type="caution">
    <text evidence="5">The sequence shown here is derived from an EMBL/GenBank/DDBJ whole genome shotgun (WGS) entry which is preliminary data.</text>
</comment>
<evidence type="ECO:0000256" key="2">
    <source>
        <dbReference type="ARBA" id="ARBA00023186"/>
    </source>
</evidence>
<dbReference type="GO" id="GO:0000774">
    <property type="term" value="F:adenyl-nucleotide exchange factor activity"/>
    <property type="evidence" value="ECO:0007669"/>
    <property type="project" value="InterPro"/>
</dbReference>
<dbReference type="InterPro" id="IPR009012">
    <property type="entry name" value="GrpE_head"/>
</dbReference>
<keyword evidence="3" id="KW-0963">Cytoplasm</keyword>
<gene>
    <name evidence="3" type="primary">grpE</name>
    <name evidence="5" type="ORF">A2541_00205</name>
</gene>
<dbReference type="STRING" id="1802338.A2541_00205"/>
<dbReference type="CDD" id="cd00446">
    <property type="entry name" value="GrpE"/>
    <property type="match status" value="1"/>
</dbReference>
<dbReference type="Gene3D" id="3.90.20.20">
    <property type="match status" value="1"/>
</dbReference>
<dbReference type="PRINTS" id="PR00773">
    <property type="entry name" value="GRPEPROTEIN"/>
</dbReference>
<evidence type="ECO:0000256" key="1">
    <source>
        <dbReference type="ARBA" id="ARBA00009054"/>
    </source>
</evidence>
<dbReference type="Pfam" id="PF01025">
    <property type="entry name" value="GrpE"/>
    <property type="match status" value="1"/>
</dbReference>
<dbReference type="Proteomes" id="UP000176965">
    <property type="component" value="Unassembled WGS sequence"/>
</dbReference>
<evidence type="ECO:0000256" key="4">
    <source>
        <dbReference type="RuleBase" id="RU004478"/>
    </source>
</evidence>
<dbReference type="GO" id="GO:0005737">
    <property type="term" value="C:cytoplasm"/>
    <property type="evidence" value="ECO:0007669"/>
    <property type="project" value="UniProtKB-SubCell"/>
</dbReference>
<dbReference type="Gene3D" id="2.30.22.10">
    <property type="entry name" value="Head domain of nucleotide exchange factor GrpE"/>
    <property type="match status" value="1"/>
</dbReference>
<dbReference type="SUPFAM" id="SSF51064">
    <property type="entry name" value="Head domain of nucleotide exchange factor GrpE"/>
    <property type="match status" value="1"/>
</dbReference>
<keyword evidence="2 3" id="KW-0143">Chaperone</keyword>
<dbReference type="GO" id="GO:0051087">
    <property type="term" value="F:protein-folding chaperone binding"/>
    <property type="evidence" value="ECO:0007669"/>
    <property type="project" value="InterPro"/>
</dbReference>
<protein>
    <recommendedName>
        <fullName evidence="3">Protein GrpE</fullName>
    </recommendedName>
    <alternativeName>
        <fullName evidence="3">HSP-70 cofactor</fullName>
    </alternativeName>
</protein>
<evidence type="ECO:0000313" key="6">
    <source>
        <dbReference type="Proteomes" id="UP000176965"/>
    </source>
</evidence>
<dbReference type="GO" id="GO:0051082">
    <property type="term" value="F:unfolded protein binding"/>
    <property type="evidence" value="ECO:0007669"/>
    <property type="project" value="TreeGrafter"/>
</dbReference>
<dbReference type="InterPro" id="IPR013805">
    <property type="entry name" value="GrpE_CC"/>
</dbReference>
<dbReference type="PANTHER" id="PTHR21237">
    <property type="entry name" value="GRPE PROTEIN"/>
    <property type="match status" value="1"/>
</dbReference>
<dbReference type="GO" id="GO:0042803">
    <property type="term" value="F:protein homodimerization activity"/>
    <property type="evidence" value="ECO:0007669"/>
    <property type="project" value="InterPro"/>
</dbReference>
<dbReference type="AlphaFoldDB" id="A0A1G2PDW1"/>
<keyword evidence="3" id="KW-0346">Stress response</keyword>
<dbReference type="GO" id="GO:0006457">
    <property type="term" value="P:protein folding"/>
    <property type="evidence" value="ECO:0007669"/>
    <property type="project" value="InterPro"/>
</dbReference>
<comment type="subcellular location">
    <subcellularLocation>
        <location evidence="3">Cytoplasm</location>
    </subcellularLocation>
</comment>
<name>A0A1G2PDW1_9BACT</name>